<dbReference type="NCBIfam" id="TIGR00573">
    <property type="entry name" value="dnaq"/>
    <property type="match status" value="1"/>
</dbReference>
<keyword evidence="3" id="KW-0269">Exonuclease</keyword>
<dbReference type="Gene3D" id="4.10.320.10">
    <property type="entry name" value="E3-binding domain"/>
    <property type="match status" value="1"/>
</dbReference>
<comment type="caution">
    <text evidence="7">The sequence shown here is derived from an EMBL/GenBank/DDBJ whole genome shotgun (WGS) entry which is preliminary data.</text>
</comment>
<proteinExistence type="predicted"/>
<evidence type="ECO:0000256" key="5">
    <source>
        <dbReference type="SAM" id="MobiDB-lite"/>
    </source>
</evidence>
<dbReference type="PANTHER" id="PTHR30231">
    <property type="entry name" value="DNA POLYMERASE III SUBUNIT EPSILON"/>
    <property type="match status" value="1"/>
</dbReference>
<sequence>MGLLESFRRRKQQPSLPTTDLEAVRQQSRAVELYAGIGFAVIDVETTGLSAGRDRVVEIAVVNTDMSGRIVDTWTTLINPGGSVGATRIHGITNADVRHAPSFADVAGEITSRLAGRALVAHNAPFDLAFLRAEYARAGWQLPACPYLCTLDASWSYLPHLSRRRLPDCCYASGIELNDAHSALGDASATAALLASFLHPHRQPRHQHTQLPLQAVDVAWPSVPRNAVATVPRTPRVEATPAVPGTLAALLDDLPLSSVMEEGAPQATTAYVELLAEALEDGILTDDEASALAELAKTYVLTRQQVDAAHRGFLLALAHKAVEDGKVTRAERNDLLATAAVLGFADGIVKAVLDEATAALHEARSNECRPLPDSWPHGEPLRIGQGVAFTGCDELERARLEGRAQAAGLRVTGAVSRKTAVLVTDGADVGTSKARSARQYGTRIVTPTVFAELVAYVQPVTPPDPPPASRSASSVEPREVATPANMAQPDGLPTVDPSAVRSWARQQGWPIGLRGRLPADVVAAYHAAHTER</sequence>
<dbReference type="InterPro" id="IPR001357">
    <property type="entry name" value="BRCT_dom"/>
</dbReference>
<keyword evidence="4" id="KW-0238">DNA-binding</keyword>
<name>A0ABQ4JB85_9ACTN</name>
<dbReference type="InterPro" id="IPR012337">
    <property type="entry name" value="RNaseH-like_sf"/>
</dbReference>
<dbReference type="PANTHER" id="PTHR30231:SF4">
    <property type="entry name" value="PROTEIN NEN2"/>
    <property type="match status" value="1"/>
</dbReference>
<evidence type="ECO:0000259" key="6">
    <source>
        <dbReference type="SMART" id="SM00479"/>
    </source>
</evidence>
<keyword evidence="1" id="KW-0540">Nuclease</keyword>
<organism evidence="7 8">
    <name type="scientific">Micromonospora qiuiae</name>
    <dbReference type="NCBI Taxonomy" id="502268"/>
    <lineage>
        <taxon>Bacteria</taxon>
        <taxon>Bacillati</taxon>
        <taxon>Actinomycetota</taxon>
        <taxon>Actinomycetes</taxon>
        <taxon>Micromonosporales</taxon>
        <taxon>Micromonosporaceae</taxon>
        <taxon>Micromonospora</taxon>
    </lineage>
</organism>
<evidence type="ECO:0000256" key="2">
    <source>
        <dbReference type="ARBA" id="ARBA00022801"/>
    </source>
</evidence>
<dbReference type="Pfam" id="PF23359">
    <property type="entry name" value="Lsr2_DNA-bd"/>
    <property type="match status" value="1"/>
</dbReference>
<dbReference type="InterPro" id="IPR006054">
    <property type="entry name" value="DnaQ"/>
</dbReference>
<accession>A0ABQ4JB85</accession>
<feature type="domain" description="Exonuclease" evidence="6">
    <location>
        <begin position="38"/>
        <end position="203"/>
    </location>
</feature>
<evidence type="ECO:0000256" key="1">
    <source>
        <dbReference type="ARBA" id="ARBA00022722"/>
    </source>
</evidence>
<feature type="region of interest" description="Disordered" evidence="5">
    <location>
        <begin position="460"/>
        <end position="494"/>
    </location>
</feature>
<evidence type="ECO:0000313" key="8">
    <source>
        <dbReference type="Proteomes" id="UP000653076"/>
    </source>
</evidence>
<dbReference type="EMBL" id="BOPC01000032">
    <property type="protein sequence ID" value="GIJ27429.1"/>
    <property type="molecule type" value="Genomic_DNA"/>
</dbReference>
<reference evidence="7 8" key="1">
    <citation type="submission" date="2021-01" db="EMBL/GenBank/DDBJ databases">
        <title>Whole genome shotgun sequence of Verrucosispora qiuiae NBRC 106684.</title>
        <authorList>
            <person name="Komaki H."/>
            <person name="Tamura T."/>
        </authorList>
    </citation>
    <scope>NUCLEOTIDE SEQUENCE [LARGE SCALE GENOMIC DNA]</scope>
    <source>
        <strain evidence="7 8">NBRC 106684</strain>
    </source>
</reference>
<dbReference type="InterPro" id="IPR013520">
    <property type="entry name" value="Ribonucl_H"/>
</dbReference>
<dbReference type="Gene3D" id="3.30.420.10">
    <property type="entry name" value="Ribonuclease H-like superfamily/Ribonuclease H"/>
    <property type="match status" value="1"/>
</dbReference>
<dbReference type="InterPro" id="IPR036397">
    <property type="entry name" value="RNaseH_sf"/>
</dbReference>
<gene>
    <name evidence="7" type="ORF">Vqi01_25910</name>
</gene>
<evidence type="ECO:0000256" key="4">
    <source>
        <dbReference type="ARBA" id="ARBA00023125"/>
    </source>
</evidence>
<dbReference type="InterPro" id="IPR036625">
    <property type="entry name" value="E3-bd_dom_sf"/>
</dbReference>
<dbReference type="SMART" id="SM00479">
    <property type="entry name" value="EXOIII"/>
    <property type="match status" value="1"/>
</dbReference>
<feature type="region of interest" description="Disordered" evidence="5">
    <location>
        <begin position="1"/>
        <end position="21"/>
    </location>
</feature>
<dbReference type="InterPro" id="IPR055370">
    <property type="entry name" value="Lsr2_DNA-bd"/>
</dbReference>
<dbReference type="SUPFAM" id="SSF52113">
    <property type="entry name" value="BRCT domain"/>
    <property type="match status" value="1"/>
</dbReference>
<dbReference type="Pfam" id="PF00929">
    <property type="entry name" value="RNase_T"/>
    <property type="match status" value="1"/>
</dbReference>
<dbReference type="SUPFAM" id="SSF53098">
    <property type="entry name" value="Ribonuclease H-like"/>
    <property type="match status" value="1"/>
</dbReference>
<protein>
    <recommendedName>
        <fullName evidence="6">Exonuclease domain-containing protein</fullName>
    </recommendedName>
</protein>
<evidence type="ECO:0000313" key="7">
    <source>
        <dbReference type="EMBL" id="GIJ27429.1"/>
    </source>
</evidence>
<dbReference type="InterPro" id="IPR036420">
    <property type="entry name" value="BRCT_dom_sf"/>
</dbReference>
<keyword evidence="8" id="KW-1185">Reference proteome</keyword>
<keyword evidence="2" id="KW-0378">Hydrolase</keyword>
<dbReference type="CDD" id="cd06127">
    <property type="entry name" value="DEDDh"/>
    <property type="match status" value="1"/>
</dbReference>
<evidence type="ECO:0000256" key="3">
    <source>
        <dbReference type="ARBA" id="ARBA00022839"/>
    </source>
</evidence>
<dbReference type="Pfam" id="PF00533">
    <property type="entry name" value="BRCT"/>
    <property type="match status" value="1"/>
</dbReference>
<dbReference type="Gene3D" id="3.40.50.10190">
    <property type="entry name" value="BRCT domain"/>
    <property type="match status" value="1"/>
</dbReference>
<dbReference type="Proteomes" id="UP000653076">
    <property type="component" value="Unassembled WGS sequence"/>
</dbReference>